<evidence type="ECO:0000259" key="8">
    <source>
        <dbReference type="Pfam" id="PF00288"/>
    </source>
</evidence>
<dbReference type="InterPro" id="IPR001174">
    <property type="entry name" value="HddA/FKP"/>
</dbReference>
<evidence type="ECO:0000256" key="1">
    <source>
        <dbReference type="ARBA" id="ARBA00005017"/>
    </source>
</evidence>
<dbReference type="InterPro" id="IPR053661">
    <property type="entry name" value="GHMP_kinase"/>
</dbReference>
<keyword evidence="6" id="KW-0067">ATP-binding</keyword>
<organism evidence="10 11">
    <name type="scientific">Metallosphaera cuprina (strain Ar-4)</name>
    <dbReference type="NCBI Taxonomy" id="1006006"/>
    <lineage>
        <taxon>Archaea</taxon>
        <taxon>Thermoproteota</taxon>
        <taxon>Thermoprotei</taxon>
        <taxon>Sulfolobales</taxon>
        <taxon>Sulfolobaceae</taxon>
        <taxon>Metallosphaera</taxon>
    </lineage>
</organism>
<dbReference type="PATRIC" id="fig|1006006.8.peg.658"/>
<dbReference type="Pfam" id="PF08544">
    <property type="entry name" value="GHMP_kinases_C"/>
    <property type="match status" value="1"/>
</dbReference>
<protein>
    <recommendedName>
        <fullName evidence="2">phosphomevalonate kinase</fullName>
        <ecNumber evidence="2">2.7.4.2</ecNumber>
    </recommendedName>
</protein>
<dbReference type="OrthoDB" id="36273at2157"/>
<dbReference type="InterPro" id="IPR036554">
    <property type="entry name" value="GHMP_kinase_C_sf"/>
</dbReference>
<dbReference type="Gene3D" id="3.30.70.890">
    <property type="entry name" value="GHMP kinase, C-terminal domain"/>
    <property type="match status" value="1"/>
</dbReference>
<dbReference type="PANTHER" id="PTHR31814:SF2">
    <property type="entry name" value="PHOSPHOMEVALONATE KINASE"/>
    <property type="match status" value="1"/>
</dbReference>
<keyword evidence="5 10" id="KW-0418">Kinase</keyword>
<evidence type="ECO:0000256" key="5">
    <source>
        <dbReference type="ARBA" id="ARBA00022777"/>
    </source>
</evidence>
<reference evidence="10 11" key="1">
    <citation type="journal article" date="2011" name="J. Bacteriol.">
        <title>Complete genome sequence of Metallosphaera cuprina, a metal sulfide-oxidizing archaeon from a hot spring.</title>
        <authorList>
            <person name="Liu L.J."/>
            <person name="You X.Y."/>
            <person name="Zheng H."/>
            <person name="Wang S."/>
            <person name="Jiang C.Y."/>
            <person name="Liu S.J."/>
        </authorList>
    </citation>
    <scope>NUCLEOTIDE SEQUENCE [LARGE SCALE GENOMIC DNA]</scope>
    <source>
        <strain evidence="10 11">Ar-4</strain>
    </source>
</reference>
<dbReference type="PRINTS" id="PR00960">
    <property type="entry name" value="LMBPPROTEIN"/>
</dbReference>
<dbReference type="GO" id="GO:0005524">
    <property type="term" value="F:ATP binding"/>
    <property type="evidence" value="ECO:0007669"/>
    <property type="project" value="UniProtKB-KW"/>
</dbReference>
<dbReference type="Pfam" id="PF00288">
    <property type="entry name" value="GHMP_kinases_N"/>
    <property type="match status" value="1"/>
</dbReference>
<feature type="transmembrane region" description="Helical" evidence="7">
    <location>
        <begin position="12"/>
        <end position="29"/>
    </location>
</feature>
<dbReference type="Proteomes" id="UP000007812">
    <property type="component" value="Chromosome"/>
</dbReference>
<dbReference type="EMBL" id="CP002656">
    <property type="protein sequence ID" value="AEB94762.1"/>
    <property type="molecule type" value="Genomic_DNA"/>
</dbReference>
<dbReference type="InterPro" id="IPR006204">
    <property type="entry name" value="GHMP_kinase_N_dom"/>
</dbReference>
<keyword evidence="7" id="KW-0472">Membrane</keyword>
<evidence type="ECO:0000313" key="10">
    <source>
        <dbReference type="EMBL" id="AEB94762.1"/>
    </source>
</evidence>
<dbReference type="eggNOG" id="arCOG01032">
    <property type="taxonomic scope" value="Archaea"/>
</dbReference>
<dbReference type="STRING" id="1006006.Mcup_0657"/>
<evidence type="ECO:0000256" key="2">
    <source>
        <dbReference type="ARBA" id="ARBA00012958"/>
    </source>
</evidence>
<dbReference type="HOGENOM" id="CLU_076270_0_0_2"/>
<dbReference type="UniPathway" id="UPA00057">
    <property type="reaction ID" value="UER00099"/>
</dbReference>
<feature type="domain" description="GHMP kinase C-terminal" evidence="9">
    <location>
        <begin position="233"/>
        <end position="299"/>
    </location>
</feature>
<keyword evidence="4" id="KW-0547">Nucleotide-binding</keyword>
<dbReference type="RefSeq" id="WP_013737260.1">
    <property type="nucleotide sequence ID" value="NC_015435.1"/>
</dbReference>
<dbReference type="GO" id="GO:0019287">
    <property type="term" value="P:isopentenyl diphosphate biosynthetic process, mevalonate pathway"/>
    <property type="evidence" value="ECO:0007669"/>
    <property type="project" value="UniProtKB-UniPathway"/>
</dbReference>
<dbReference type="NCBIfam" id="NF040957">
    <property type="entry name" value="Arch_PMK"/>
    <property type="match status" value="1"/>
</dbReference>
<evidence type="ECO:0000256" key="7">
    <source>
        <dbReference type="SAM" id="Phobius"/>
    </source>
</evidence>
<dbReference type="PANTHER" id="PTHR31814">
    <property type="match status" value="1"/>
</dbReference>
<keyword evidence="7" id="KW-1133">Transmembrane helix</keyword>
<proteinExistence type="predicted"/>
<dbReference type="SUPFAM" id="SSF54211">
    <property type="entry name" value="Ribosomal protein S5 domain 2-like"/>
    <property type="match status" value="1"/>
</dbReference>
<dbReference type="Gene3D" id="3.30.230.10">
    <property type="match status" value="1"/>
</dbReference>
<name>F4G1E9_METCR</name>
<evidence type="ECO:0000256" key="6">
    <source>
        <dbReference type="ARBA" id="ARBA00022840"/>
    </source>
</evidence>
<dbReference type="InterPro" id="IPR020568">
    <property type="entry name" value="Ribosomal_Su5_D2-typ_SF"/>
</dbReference>
<accession>F4G1E9</accession>
<dbReference type="KEGG" id="mcn:Mcup_0657"/>
<evidence type="ECO:0000256" key="3">
    <source>
        <dbReference type="ARBA" id="ARBA00022679"/>
    </source>
</evidence>
<gene>
    <name evidence="10" type="ordered locus">Mcup_0657</name>
</gene>
<dbReference type="InterPro" id="IPR014721">
    <property type="entry name" value="Ribsml_uS5_D2-typ_fold_subgr"/>
</dbReference>
<dbReference type="GeneID" id="10492848"/>
<evidence type="ECO:0000313" key="11">
    <source>
        <dbReference type="Proteomes" id="UP000007812"/>
    </source>
</evidence>
<dbReference type="InterPro" id="IPR013750">
    <property type="entry name" value="GHMP_kinase_C_dom"/>
</dbReference>
<feature type="domain" description="GHMP kinase N-terminal" evidence="8">
    <location>
        <begin position="61"/>
        <end position="148"/>
    </location>
</feature>
<keyword evidence="7" id="KW-0812">Transmembrane</keyword>
<dbReference type="InterPro" id="IPR035102">
    <property type="entry name" value="Phosphomevalonate_kinase"/>
</dbReference>
<dbReference type="EC" id="2.7.4.2" evidence="2"/>
<dbReference type="GO" id="GO:0010142">
    <property type="term" value="P:farnesyl diphosphate biosynthetic process, mevalonate pathway"/>
    <property type="evidence" value="ECO:0007669"/>
    <property type="project" value="TreeGrafter"/>
</dbReference>
<evidence type="ECO:0000259" key="9">
    <source>
        <dbReference type="Pfam" id="PF08544"/>
    </source>
</evidence>
<keyword evidence="3" id="KW-0808">Transferase</keyword>
<sequence>MEVSAPGKILWIGSYSVVFGGISHVIAINKRVRCKHERSDRLEFITSYGIFKEGENELIDSVLKVIRERFPIIKGRIHLVNDEGFQIDGKKTGLGSSSAATVALTACLMRVLTGEFDLNEIYRLSQKANYLRQKGIGSGFDIAAATFGSVVYRRFKDVEKVDSTVKPLRVHDYQILLGFTGRSANTIDLVRRFHQMENVPRFKELMKEIEIDNEMAIKLLEMGMLDNAIPHIKLARRYLNVLAKDVVGLEIENEEDRKIIELAERNGAFISLMPGAGGGDLIMAMGEDLKRVEQAWQRIGIKTIYVRQDEGVRVENRS</sequence>
<dbReference type="AlphaFoldDB" id="F4G1E9"/>
<evidence type="ECO:0000256" key="4">
    <source>
        <dbReference type="ARBA" id="ARBA00022741"/>
    </source>
</evidence>
<dbReference type="SUPFAM" id="SSF55060">
    <property type="entry name" value="GHMP Kinase, C-terminal domain"/>
    <property type="match status" value="1"/>
</dbReference>
<comment type="pathway">
    <text evidence="1">Isoprenoid biosynthesis; isopentenyl diphosphate biosynthesis via mevalonate pathway; isopentenyl diphosphate from (R)-mevalonate: step 2/3.</text>
</comment>
<dbReference type="GO" id="GO:0004631">
    <property type="term" value="F:phosphomevalonate kinase activity"/>
    <property type="evidence" value="ECO:0007669"/>
    <property type="project" value="UniProtKB-EC"/>
</dbReference>
<keyword evidence="11" id="KW-1185">Reference proteome</keyword>